<name>A0ACB7UNQ8_DIOAL</name>
<evidence type="ECO:0000313" key="1">
    <source>
        <dbReference type="EMBL" id="KAH7662096.1"/>
    </source>
</evidence>
<accession>A0ACB7UNQ8</accession>
<protein>
    <submittedName>
        <fullName evidence="1">Uncharacterized protein</fullName>
    </submittedName>
</protein>
<keyword evidence="2" id="KW-1185">Reference proteome</keyword>
<dbReference type="Proteomes" id="UP000827976">
    <property type="component" value="Chromosome 15"/>
</dbReference>
<comment type="caution">
    <text evidence="1">The sequence shown here is derived from an EMBL/GenBank/DDBJ whole genome shotgun (WGS) entry which is preliminary data.</text>
</comment>
<sequence length="81" mass="9393">MYSTHYGQHITEITVFNECDKTEQWLQDKFQLQNSLPHSSDPVVWSHEIKERTASLDALCFISPLTSSSLFFLFFFPSVSC</sequence>
<organism evidence="1 2">
    <name type="scientific">Dioscorea alata</name>
    <name type="common">Purple yam</name>
    <dbReference type="NCBI Taxonomy" id="55571"/>
    <lineage>
        <taxon>Eukaryota</taxon>
        <taxon>Viridiplantae</taxon>
        <taxon>Streptophyta</taxon>
        <taxon>Embryophyta</taxon>
        <taxon>Tracheophyta</taxon>
        <taxon>Spermatophyta</taxon>
        <taxon>Magnoliopsida</taxon>
        <taxon>Liliopsida</taxon>
        <taxon>Dioscoreales</taxon>
        <taxon>Dioscoreaceae</taxon>
        <taxon>Dioscorea</taxon>
    </lineage>
</organism>
<gene>
    <name evidence="1" type="ORF">IHE45_15G108800</name>
</gene>
<proteinExistence type="predicted"/>
<evidence type="ECO:0000313" key="2">
    <source>
        <dbReference type="Proteomes" id="UP000827976"/>
    </source>
</evidence>
<dbReference type="EMBL" id="CM037025">
    <property type="protein sequence ID" value="KAH7662096.1"/>
    <property type="molecule type" value="Genomic_DNA"/>
</dbReference>
<reference evidence="2" key="1">
    <citation type="journal article" date="2022" name="Nat. Commun.">
        <title>Chromosome evolution and the genetic basis of agronomically important traits in greater yam.</title>
        <authorList>
            <person name="Bredeson J.V."/>
            <person name="Lyons J.B."/>
            <person name="Oniyinde I.O."/>
            <person name="Okereke N.R."/>
            <person name="Kolade O."/>
            <person name="Nnabue I."/>
            <person name="Nwadili C.O."/>
            <person name="Hribova E."/>
            <person name="Parker M."/>
            <person name="Nwogha J."/>
            <person name="Shu S."/>
            <person name="Carlson J."/>
            <person name="Kariba R."/>
            <person name="Muthemba S."/>
            <person name="Knop K."/>
            <person name="Barton G.J."/>
            <person name="Sherwood A.V."/>
            <person name="Lopez-Montes A."/>
            <person name="Asiedu R."/>
            <person name="Jamnadass R."/>
            <person name="Muchugi A."/>
            <person name="Goodstein D."/>
            <person name="Egesi C.N."/>
            <person name="Featherston J."/>
            <person name="Asfaw A."/>
            <person name="Simpson G.G."/>
            <person name="Dolezel J."/>
            <person name="Hendre P.S."/>
            <person name="Van Deynze A."/>
            <person name="Kumar P.L."/>
            <person name="Obidiegwu J.E."/>
            <person name="Bhattacharjee R."/>
            <person name="Rokhsar D.S."/>
        </authorList>
    </citation>
    <scope>NUCLEOTIDE SEQUENCE [LARGE SCALE GENOMIC DNA]</scope>
    <source>
        <strain evidence="2">cv. TDa95/00328</strain>
    </source>
</reference>